<dbReference type="EMBL" id="KQ964430">
    <property type="protein sequence ID" value="KXN73857.1"/>
    <property type="molecule type" value="Genomic_DNA"/>
</dbReference>
<evidence type="ECO:0000313" key="3">
    <source>
        <dbReference type="Proteomes" id="UP000070444"/>
    </source>
</evidence>
<feature type="region of interest" description="Disordered" evidence="1">
    <location>
        <begin position="1"/>
        <end position="28"/>
    </location>
</feature>
<organism evidence="2 3">
    <name type="scientific">Conidiobolus coronatus (strain ATCC 28846 / CBS 209.66 / NRRL 28638)</name>
    <name type="common">Delacroixia coronata</name>
    <dbReference type="NCBI Taxonomy" id="796925"/>
    <lineage>
        <taxon>Eukaryota</taxon>
        <taxon>Fungi</taxon>
        <taxon>Fungi incertae sedis</taxon>
        <taxon>Zoopagomycota</taxon>
        <taxon>Entomophthoromycotina</taxon>
        <taxon>Entomophthoromycetes</taxon>
        <taxon>Entomophthorales</taxon>
        <taxon>Ancylistaceae</taxon>
        <taxon>Conidiobolus</taxon>
    </lineage>
</organism>
<reference evidence="2 3" key="1">
    <citation type="journal article" date="2015" name="Genome Biol. Evol.">
        <title>Phylogenomic analyses indicate that early fungi evolved digesting cell walls of algal ancestors of land plants.</title>
        <authorList>
            <person name="Chang Y."/>
            <person name="Wang S."/>
            <person name="Sekimoto S."/>
            <person name="Aerts A.L."/>
            <person name="Choi C."/>
            <person name="Clum A."/>
            <person name="LaButti K.M."/>
            <person name="Lindquist E.A."/>
            <person name="Yee Ngan C."/>
            <person name="Ohm R.A."/>
            <person name="Salamov A.A."/>
            <person name="Grigoriev I.V."/>
            <person name="Spatafora J.W."/>
            <person name="Berbee M.L."/>
        </authorList>
    </citation>
    <scope>NUCLEOTIDE SEQUENCE [LARGE SCALE GENOMIC DNA]</scope>
    <source>
        <strain evidence="2 3">NRRL 28638</strain>
    </source>
</reference>
<name>A0A137PFT3_CONC2</name>
<feature type="compositionally biased region" description="Basic and acidic residues" evidence="1">
    <location>
        <begin position="1"/>
        <end position="25"/>
    </location>
</feature>
<dbReference type="OrthoDB" id="409173at2759"/>
<keyword evidence="3" id="KW-1185">Reference proteome</keyword>
<feature type="non-terminal residue" evidence="2">
    <location>
        <position position="150"/>
    </location>
</feature>
<feature type="region of interest" description="Disordered" evidence="1">
    <location>
        <begin position="40"/>
        <end position="69"/>
    </location>
</feature>
<dbReference type="Proteomes" id="UP000070444">
    <property type="component" value="Unassembled WGS sequence"/>
</dbReference>
<protein>
    <submittedName>
        <fullName evidence="2">Uncharacterized protein</fullName>
    </submittedName>
</protein>
<dbReference type="AlphaFoldDB" id="A0A137PFT3"/>
<accession>A0A137PFT3</accession>
<evidence type="ECO:0000256" key="1">
    <source>
        <dbReference type="SAM" id="MobiDB-lite"/>
    </source>
</evidence>
<gene>
    <name evidence="2" type="ORF">CONCODRAFT_3096</name>
</gene>
<evidence type="ECO:0000313" key="2">
    <source>
        <dbReference type="EMBL" id="KXN73857.1"/>
    </source>
</evidence>
<proteinExistence type="predicted"/>
<sequence>MSKEPKYSTDLPLESHTELSQRRESEDSDFLVFSSTVNKNELSSVSESKELSLDEKEDEEGFFSESKTKYSPLEIEDTSTTFSPYIDPSEIEDVPLVLSDDEDPNLAIPNENMAGGDKNLSRFTWQNFIAFAGPGWLTSIAYMDPGNLEA</sequence>